<keyword evidence="10" id="KW-0675">Receptor</keyword>
<evidence type="ECO:0000256" key="4">
    <source>
        <dbReference type="ARBA" id="ARBA00022692"/>
    </source>
</evidence>
<evidence type="ECO:0000256" key="5">
    <source>
        <dbReference type="ARBA" id="ARBA00022741"/>
    </source>
</evidence>
<dbReference type="InterPro" id="IPR000333">
    <property type="entry name" value="TGFB_receptor"/>
</dbReference>
<dbReference type="Proteomes" id="UP001529510">
    <property type="component" value="Unassembled WGS sequence"/>
</dbReference>
<dbReference type="Gene3D" id="2.10.60.10">
    <property type="entry name" value="CD59"/>
    <property type="match status" value="1"/>
</dbReference>
<keyword evidence="6" id="KW-0418">Kinase</keyword>
<keyword evidence="5" id="KW-0547">Nucleotide-binding</keyword>
<evidence type="ECO:0000313" key="12">
    <source>
        <dbReference type="Proteomes" id="UP001529510"/>
    </source>
</evidence>
<dbReference type="GO" id="GO:0005524">
    <property type="term" value="F:ATP binding"/>
    <property type="evidence" value="ECO:0007669"/>
    <property type="project" value="UniProtKB-KW"/>
</dbReference>
<feature type="non-terminal residue" evidence="11">
    <location>
        <position position="69"/>
    </location>
</feature>
<keyword evidence="3" id="KW-0808">Transferase</keyword>
<dbReference type="GO" id="GO:0016020">
    <property type="term" value="C:membrane"/>
    <property type="evidence" value="ECO:0007669"/>
    <property type="project" value="UniProtKB-SubCell"/>
</dbReference>
<dbReference type="PRINTS" id="PR00653">
    <property type="entry name" value="ACTIVIN2R"/>
</dbReference>
<keyword evidence="8" id="KW-1133">Transmembrane helix</keyword>
<dbReference type="GO" id="GO:0004674">
    <property type="term" value="F:protein serine/threonine kinase activity"/>
    <property type="evidence" value="ECO:0007669"/>
    <property type="project" value="UniProtKB-KW"/>
</dbReference>
<proteinExistence type="predicted"/>
<keyword evidence="2" id="KW-0723">Serine/threonine-protein kinase</keyword>
<evidence type="ECO:0000256" key="10">
    <source>
        <dbReference type="ARBA" id="ARBA00023170"/>
    </source>
</evidence>
<dbReference type="InterPro" id="IPR045860">
    <property type="entry name" value="Snake_toxin-like_sf"/>
</dbReference>
<evidence type="ECO:0000256" key="9">
    <source>
        <dbReference type="ARBA" id="ARBA00023136"/>
    </source>
</evidence>
<keyword evidence="7" id="KW-0067">ATP-binding</keyword>
<name>A0ABD0QER4_CIRMR</name>
<comment type="subcellular location">
    <subcellularLocation>
        <location evidence="1">Membrane</location>
        <topology evidence="1">Single-pass membrane protein</topology>
    </subcellularLocation>
</comment>
<sequence length="69" mass="7951">AILGRSETQECVLYNYNPSSENRGNRSSIEYCVGEKDKRRHCFATWRNVSGSVEIVKQGCWLDDVNCYD</sequence>
<dbReference type="AlphaFoldDB" id="A0ABD0QER4"/>
<accession>A0ABD0QER4</accession>
<keyword evidence="12" id="KW-1185">Reference proteome</keyword>
<evidence type="ECO:0000256" key="7">
    <source>
        <dbReference type="ARBA" id="ARBA00022840"/>
    </source>
</evidence>
<gene>
    <name evidence="11" type="ORF">M9458_020041</name>
</gene>
<feature type="non-terminal residue" evidence="11">
    <location>
        <position position="1"/>
    </location>
</feature>
<protein>
    <submittedName>
        <fullName evidence="11">Uncharacterized protein</fullName>
    </submittedName>
</protein>
<evidence type="ECO:0000256" key="1">
    <source>
        <dbReference type="ARBA" id="ARBA00004167"/>
    </source>
</evidence>
<organism evidence="11 12">
    <name type="scientific">Cirrhinus mrigala</name>
    <name type="common">Mrigala</name>
    <dbReference type="NCBI Taxonomy" id="683832"/>
    <lineage>
        <taxon>Eukaryota</taxon>
        <taxon>Metazoa</taxon>
        <taxon>Chordata</taxon>
        <taxon>Craniata</taxon>
        <taxon>Vertebrata</taxon>
        <taxon>Euteleostomi</taxon>
        <taxon>Actinopterygii</taxon>
        <taxon>Neopterygii</taxon>
        <taxon>Teleostei</taxon>
        <taxon>Ostariophysi</taxon>
        <taxon>Cypriniformes</taxon>
        <taxon>Cyprinidae</taxon>
        <taxon>Labeoninae</taxon>
        <taxon>Labeonini</taxon>
        <taxon>Cirrhinus</taxon>
    </lineage>
</organism>
<evidence type="ECO:0000256" key="2">
    <source>
        <dbReference type="ARBA" id="ARBA00022527"/>
    </source>
</evidence>
<evidence type="ECO:0000313" key="11">
    <source>
        <dbReference type="EMBL" id="KAL0184345.1"/>
    </source>
</evidence>
<keyword evidence="4" id="KW-0812">Transmembrane</keyword>
<evidence type="ECO:0000256" key="8">
    <source>
        <dbReference type="ARBA" id="ARBA00022989"/>
    </source>
</evidence>
<reference evidence="11 12" key="1">
    <citation type="submission" date="2024-05" db="EMBL/GenBank/DDBJ databases">
        <title>Genome sequencing and assembly of Indian major carp, Cirrhinus mrigala (Hamilton, 1822).</title>
        <authorList>
            <person name="Mohindra V."/>
            <person name="Chowdhury L.M."/>
            <person name="Lal K."/>
            <person name="Jena J.K."/>
        </authorList>
    </citation>
    <scope>NUCLEOTIDE SEQUENCE [LARGE SCALE GENOMIC DNA]</scope>
    <source>
        <strain evidence="11">CM1030</strain>
        <tissue evidence="11">Blood</tissue>
    </source>
</reference>
<keyword evidence="9" id="KW-0472">Membrane</keyword>
<evidence type="ECO:0000256" key="3">
    <source>
        <dbReference type="ARBA" id="ARBA00022679"/>
    </source>
</evidence>
<dbReference type="SUPFAM" id="SSF57302">
    <property type="entry name" value="Snake toxin-like"/>
    <property type="match status" value="1"/>
</dbReference>
<evidence type="ECO:0000256" key="6">
    <source>
        <dbReference type="ARBA" id="ARBA00022777"/>
    </source>
</evidence>
<comment type="caution">
    <text evidence="11">The sequence shown here is derived from an EMBL/GenBank/DDBJ whole genome shotgun (WGS) entry which is preliminary data.</text>
</comment>
<dbReference type="EMBL" id="JAMKFB020000009">
    <property type="protein sequence ID" value="KAL0184345.1"/>
    <property type="molecule type" value="Genomic_DNA"/>
</dbReference>